<accession>A0A6A2X0Y7</accession>
<sequence>MSNKYPVFPIPEPQHFSDYGFDLQIDYFQVLDAARRQKKESSWRSTDSLHFKLQKPISKDEQLSRKNNNLKAKNRNKRWWWKNALFFLKWNRSRDGNDLDVELEPKNRARASISGPVYITESRCGSGSTTPFRISSRPSSGPLEIPYLNLRELNMEHQARGSTSAKPIYLVT</sequence>
<keyword evidence="1" id="KW-0378">Hydrolase</keyword>
<evidence type="ECO:0000313" key="2">
    <source>
        <dbReference type="EMBL" id="KAE8728585.1"/>
    </source>
</evidence>
<evidence type="ECO:0000313" key="3">
    <source>
        <dbReference type="Proteomes" id="UP000436088"/>
    </source>
</evidence>
<dbReference type="EMBL" id="VEPZ02001559">
    <property type="protein sequence ID" value="KAE8668051.1"/>
    <property type="molecule type" value="Genomic_DNA"/>
</dbReference>
<protein>
    <submittedName>
        <fullName evidence="1">Epoxide hydrolase 2</fullName>
    </submittedName>
</protein>
<name>A0A6A2X0Y7_HIBSY</name>
<dbReference type="OrthoDB" id="1913474at2759"/>
<keyword evidence="3" id="KW-1185">Reference proteome</keyword>
<dbReference type="EMBL" id="VEPZ02000254">
    <property type="protein sequence ID" value="KAE8728585.1"/>
    <property type="molecule type" value="Genomic_DNA"/>
</dbReference>
<dbReference type="PANTHER" id="PTHR35488">
    <property type="entry name" value="OS05G0358900 PROTEIN-RELATED"/>
    <property type="match status" value="1"/>
</dbReference>
<dbReference type="Proteomes" id="UP000436088">
    <property type="component" value="Unassembled WGS sequence"/>
</dbReference>
<proteinExistence type="predicted"/>
<comment type="caution">
    <text evidence="1">The sequence shown here is derived from an EMBL/GenBank/DDBJ whole genome shotgun (WGS) entry which is preliminary data.</text>
</comment>
<dbReference type="AlphaFoldDB" id="A0A6A2X0Y7"/>
<dbReference type="GO" id="GO:0016787">
    <property type="term" value="F:hydrolase activity"/>
    <property type="evidence" value="ECO:0007669"/>
    <property type="project" value="UniProtKB-KW"/>
</dbReference>
<organism evidence="1 3">
    <name type="scientific">Hibiscus syriacus</name>
    <name type="common">Rose of Sharon</name>
    <dbReference type="NCBI Taxonomy" id="106335"/>
    <lineage>
        <taxon>Eukaryota</taxon>
        <taxon>Viridiplantae</taxon>
        <taxon>Streptophyta</taxon>
        <taxon>Embryophyta</taxon>
        <taxon>Tracheophyta</taxon>
        <taxon>Spermatophyta</taxon>
        <taxon>Magnoliopsida</taxon>
        <taxon>eudicotyledons</taxon>
        <taxon>Gunneridae</taxon>
        <taxon>Pentapetalae</taxon>
        <taxon>rosids</taxon>
        <taxon>malvids</taxon>
        <taxon>Malvales</taxon>
        <taxon>Malvaceae</taxon>
        <taxon>Malvoideae</taxon>
        <taxon>Hibiscus</taxon>
    </lineage>
</organism>
<dbReference type="PANTHER" id="PTHR35488:SF2">
    <property type="entry name" value="OS05G0358900 PROTEIN"/>
    <property type="match status" value="1"/>
</dbReference>
<gene>
    <name evidence="2" type="ORF">F3Y22_tig00004198pilonHSYRG00008</name>
    <name evidence="1" type="ORF">F3Y22_tig00112349pilonHSYRG00175</name>
</gene>
<reference evidence="1 3" key="1">
    <citation type="submission" date="2019-09" db="EMBL/GenBank/DDBJ databases">
        <title>Draft genome information of white flower Hibiscus syriacus.</title>
        <authorList>
            <person name="Kim Y.-M."/>
        </authorList>
    </citation>
    <scope>NUCLEOTIDE SEQUENCE [LARGE SCALE GENOMIC DNA]</scope>
    <source>
        <strain evidence="3">cv. Baekdansim</strain>
        <strain evidence="1">YM2019G1</strain>
        <tissue evidence="1">Leaf</tissue>
    </source>
</reference>
<evidence type="ECO:0000313" key="1">
    <source>
        <dbReference type="EMBL" id="KAE8668051.1"/>
    </source>
</evidence>